<dbReference type="OrthoDB" id="7484807at2759"/>
<feature type="non-terminal residue" evidence="1">
    <location>
        <position position="1"/>
    </location>
</feature>
<dbReference type="EMBL" id="CAKXAJ010026479">
    <property type="protein sequence ID" value="CAH2268835.1"/>
    <property type="molecule type" value="Genomic_DNA"/>
</dbReference>
<comment type="caution">
    <text evidence="1">The sequence shown here is derived from an EMBL/GenBank/DDBJ whole genome shotgun (WGS) entry which is preliminary data.</text>
</comment>
<sequence length="125" mass="14873">EPHIHIPEQQFQQHSRTASGTLYEGERYAVWKRQEAPPYYEAPPPAACCRPQHDHHPHTHQPPLKVSTVLLVLEELFYFLFEVSISLHFQNIFKGEYSFTTYDRRKSFLFPFRTFCLPLVTELQR</sequence>
<reference evidence="1" key="1">
    <citation type="submission" date="2022-03" db="EMBL/GenBank/DDBJ databases">
        <authorList>
            <person name="Lindestad O."/>
        </authorList>
    </citation>
    <scope>NUCLEOTIDE SEQUENCE</scope>
</reference>
<evidence type="ECO:0000313" key="1">
    <source>
        <dbReference type="EMBL" id="CAH2268835.1"/>
    </source>
</evidence>
<dbReference type="Proteomes" id="UP000838756">
    <property type="component" value="Unassembled WGS sequence"/>
</dbReference>
<organism evidence="1 2">
    <name type="scientific">Pararge aegeria aegeria</name>
    <dbReference type="NCBI Taxonomy" id="348720"/>
    <lineage>
        <taxon>Eukaryota</taxon>
        <taxon>Metazoa</taxon>
        <taxon>Ecdysozoa</taxon>
        <taxon>Arthropoda</taxon>
        <taxon>Hexapoda</taxon>
        <taxon>Insecta</taxon>
        <taxon>Pterygota</taxon>
        <taxon>Neoptera</taxon>
        <taxon>Endopterygota</taxon>
        <taxon>Lepidoptera</taxon>
        <taxon>Glossata</taxon>
        <taxon>Ditrysia</taxon>
        <taxon>Papilionoidea</taxon>
        <taxon>Nymphalidae</taxon>
        <taxon>Satyrinae</taxon>
        <taxon>Satyrini</taxon>
        <taxon>Parargina</taxon>
        <taxon>Pararge</taxon>
    </lineage>
</organism>
<accession>A0A8S4SHU2</accession>
<evidence type="ECO:0000313" key="2">
    <source>
        <dbReference type="Proteomes" id="UP000838756"/>
    </source>
</evidence>
<proteinExistence type="predicted"/>
<name>A0A8S4SHU2_9NEOP</name>
<keyword evidence="2" id="KW-1185">Reference proteome</keyword>
<gene>
    <name evidence="1" type="primary">jg24402</name>
    <name evidence="1" type="ORF">PAEG_LOCUS27146</name>
</gene>
<dbReference type="AlphaFoldDB" id="A0A8S4SHU2"/>
<protein>
    <submittedName>
        <fullName evidence="1">Jg24402 protein</fullName>
    </submittedName>
</protein>